<evidence type="ECO:0000313" key="1">
    <source>
        <dbReference type="EMBL" id="KRX95133.1"/>
    </source>
</evidence>
<comment type="caution">
    <text evidence="1">The sequence shown here is derived from an EMBL/GenBank/DDBJ whole genome shotgun (WGS) entry which is preliminary data.</text>
</comment>
<proteinExistence type="predicted"/>
<gene>
    <name evidence="1" type="ORF">T4E_599</name>
</gene>
<protein>
    <submittedName>
        <fullName evidence="1">Uncharacterized protein</fullName>
    </submittedName>
</protein>
<dbReference type="EMBL" id="JYDU01000060">
    <property type="protein sequence ID" value="KRX95133.1"/>
    <property type="molecule type" value="Genomic_DNA"/>
</dbReference>
<dbReference type="Proteomes" id="UP000054815">
    <property type="component" value="Unassembled WGS sequence"/>
</dbReference>
<organism evidence="1 2">
    <name type="scientific">Trichinella pseudospiralis</name>
    <name type="common">Parasitic roundworm</name>
    <dbReference type="NCBI Taxonomy" id="6337"/>
    <lineage>
        <taxon>Eukaryota</taxon>
        <taxon>Metazoa</taxon>
        <taxon>Ecdysozoa</taxon>
        <taxon>Nematoda</taxon>
        <taxon>Enoplea</taxon>
        <taxon>Dorylaimia</taxon>
        <taxon>Trichinellida</taxon>
        <taxon>Trichinellidae</taxon>
        <taxon>Trichinella</taxon>
    </lineage>
</organism>
<sequence length="47" mass="5684">MKQMTDVTKQNKRRKRKWIAEDRKQIADGTKQIKRRQEVCGSPWVLI</sequence>
<evidence type="ECO:0000313" key="2">
    <source>
        <dbReference type="Proteomes" id="UP000054815"/>
    </source>
</evidence>
<reference evidence="1 2" key="1">
    <citation type="submission" date="2015-01" db="EMBL/GenBank/DDBJ databases">
        <title>Evolution of Trichinella species and genotypes.</title>
        <authorList>
            <person name="Korhonen P.K."/>
            <person name="Edoardo P."/>
            <person name="Giuseppe L.R."/>
            <person name="Gasser R.B."/>
        </authorList>
    </citation>
    <scope>NUCLEOTIDE SEQUENCE [LARGE SCALE GENOMIC DNA]</scope>
    <source>
        <strain evidence="1">ISS141</strain>
    </source>
</reference>
<name>A0A0V0Y4H5_TRIPS</name>
<dbReference type="AlphaFoldDB" id="A0A0V0Y4H5"/>
<accession>A0A0V0Y4H5</accession>
<feature type="non-terminal residue" evidence="1">
    <location>
        <position position="47"/>
    </location>
</feature>